<dbReference type="Proteomes" id="UP000184315">
    <property type="component" value="Unassembled WGS sequence"/>
</dbReference>
<dbReference type="SMART" id="SM00388">
    <property type="entry name" value="HisKA"/>
    <property type="match status" value="1"/>
</dbReference>
<organism evidence="9 10">
    <name type="scientific">Planktothrix tepida PCC 9214</name>
    <dbReference type="NCBI Taxonomy" id="671072"/>
    <lineage>
        <taxon>Bacteria</taxon>
        <taxon>Bacillati</taxon>
        <taxon>Cyanobacteriota</taxon>
        <taxon>Cyanophyceae</taxon>
        <taxon>Oscillatoriophycideae</taxon>
        <taxon>Oscillatoriales</taxon>
        <taxon>Microcoleaceae</taxon>
        <taxon>Planktothrix</taxon>
    </lineage>
</organism>
<dbReference type="InterPro" id="IPR005467">
    <property type="entry name" value="His_kinase_dom"/>
</dbReference>
<evidence type="ECO:0000256" key="6">
    <source>
        <dbReference type="PROSITE-ProRule" id="PRU00169"/>
    </source>
</evidence>
<keyword evidence="5" id="KW-0902">Two-component regulatory system</keyword>
<dbReference type="PANTHER" id="PTHR43547:SF2">
    <property type="entry name" value="HYBRID SIGNAL TRANSDUCTION HISTIDINE KINASE C"/>
    <property type="match status" value="1"/>
</dbReference>
<gene>
    <name evidence="9" type="ORF">PL9214520356</name>
</gene>
<evidence type="ECO:0000259" key="7">
    <source>
        <dbReference type="PROSITE" id="PS50109"/>
    </source>
</evidence>
<dbReference type="PROSITE" id="PS50110">
    <property type="entry name" value="RESPONSE_REGULATORY"/>
    <property type="match status" value="1"/>
</dbReference>
<dbReference type="CDD" id="cd00082">
    <property type="entry name" value="HisKA"/>
    <property type="match status" value="1"/>
</dbReference>
<evidence type="ECO:0000313" key="10">
    <source>
        <dbReference type="Proteomes" id="UP000184315"/>
    </source>
</evidence>
<evidence type="ECO:0000256" key="2">
    <source>
        <dbReference type="ARBA" id="ARBA00012438"/>
    </source>
</evidence>
<evidence type="ECO:0000256" key="5">
    <source>
        <dbReference type="ARBA" id="ARBA00023012"/>
    </source>
</evidence>
<evidence type="ECO:0000256" key="4">
    <source>
        <dbReference type="ARBA" id="ARBA00022777"/>
    </source>
</evidence>
<comment type="catalytic activity">
    <reaction evidence="1">
        <text>ATP + protein L-histidine = ADP + protein N-phospho-L-histidine.</text>
        <dbReference type="EC" id="2.7.13.3"/>
    </reaction>
</comment>
<dbReference type="AlphaFoldDB" id="A0A1J1LQH2"/>
<dbReference type="PROSITE" id="PS50109">
    <property type="entry name" value="HIS_KIN"/>
    <property type="match status" value="1"/>
</dbReference>
<dbReference type="SUPFAM" id="SSF52172">
    <property type="entry name" value="CheY-like"/>
    <property type="match status" value="1"/>
</dbReference>
<accession>A0A1J1LQH2</accession>
<keyword evidence="3 6" id="KW-0597">Phosphoprotein</keyword>
<keyword evidence="4 9" id="KW-0418">Kinase</keyword>
<feature type="modified residue" description="4-aspartylphosphate" evidence="6">
    <location>
        <position position="52"/>
    </location>
</feature>
<protein>
    <recommendedName>
        <fullName evidence="2">histidine kinase</fullName>
        <ecNumber evidence="2">2.7.13.3</ecNumber>
    </recommendedName>
</protein>
<dbReference type="STRING" id="671072.PL9214520356"/>
<dbReference type="PANTHER" id="PTHR43547">
    <property type="entry name" value="TWO-COMPONENT HISTIDINE KINASE"/>
    <property type="match status" value="1"/>
</dbReference>
<dbReference type="Pfam" id="PF02518">
    <property type="entry name" value="HATPase_c"/>
    <property type="match status" value="1"/>
</dbReference>
<evidence type="ECO:0000256" key="3">
    <source>
        <dbReference type="ARBA" id="ARBA00022553"/>
    </source>
</evidence>
<dbReference type="InterPro" id="IPR003594">
    <property type="entry name" value="HATPase_dom"/>
</dbReference>
<dbReference type="SUPFAM" id="SSF47384">
    <property type="entry name" value="Homodimeric domain of signal transducing histidine kinase"/>
    <property type="match status" value="1"/>
</dbReference>
<dbReference type="Pfam" id="PF00072">
    <property type="entry name" value="Response_reg"/>
    <property type="match status" value="1"/>
</dbReference>
<sequence length="366" mass="41920">MKKVLVIEDDLNVRSIILDILEAEEFLGIGAEDGEKGIKLAREILPDLIICDVMMPGLDGHQVLEELRQFKSTATIPFIFLTAKSTTADFRYGMNLGADDYLSKPFTHQDLLEAIHSRIQKYQVFEQKAQEQLDELCNKITLSLPHELRTPLNGIIGTTQLLIADFEEMAPDEIQEMLENISLSAARLYRLTCNFLLYADLELLERDPQRSQYFPKGFISDPERLIRRIIESKIQEIKGNFLNPGLEIEKCDVNLPEEIFNKITEELIDNMIKFSANNTQIVVKGYQIFNYYYLEFMNTGRGMTAEQIAKVGAYQQFERRIYEQQGSGLGLILVKRLVQFYQGRLEIESTIGKTTIVRVILSTVSS</sequence>
<dbReference type="EC" id="2.7.13.3" evidence="2"/>
<dbReference type="SMART" id="SM00387">
    <property type="entry name" value="HATPase_c"/>
    <property type="match status" value="1"/>
</dbReference>
<evidence type="ECO:0000313" key="9">
    <source>
        <dbReference type="EMBL" id="CUR33817.1"/>
    </source>
</evidence>
<dbReference type="InterPro" id="IPR001789">
    <property type="entry name" value="Sig_transdc_resp-reg_receiver"/>
</dbReference>
<dbReference type="Gene3D" id="3.40.50.2300">
    <property type="match status" value="1"/>
</dbReference>
<dbReference type="InterPro" id="IPR003661">
    <property type="entry name" value="HisK_dim/P_dom"/>
</dbReference>
<dbReference type="RefSeq" id="WP_072720406.1">
    <property type="nucleotide sequence ID" value="NZ_LN889803.1"/>
</dbReference>
<dbReference type="Gene3D" id="1.10.287.130">
    <property type="match status" value="1"/>
</dbReference>
<dbReference type="Gene3D" id="3.30.565.10">
    <property type="entry name" value="Histidine kinase-like ATPase, C-terminal domain"/>
    <property type="match status" value="1"/>
</dbReference>
<dbReference type="InterPro" id="IPR036890">
    <property type="entry name" value="HATPase_C_sf"/>
</dbReference>
<dbReference type="OrthoDB" id="9812260at2"/>
<dbReference type="EMBL" id="CZDF01000158">
    <property type="protein sequence ID" value="CUR33817.1"/>
    <property type="molecule type" value="Genomic_DNA"/>
</dbReference>
<dbReference type="GO" id="GO:0000155">
    <property type="term" value="F:phosphorelay sensor kinase activity"/>
    <property type="evidence" value="ECO:0007669"/>
    <property type="project" value="InterPro"/>
</dbReference>
<keyword evidence="4 9" id="KW-0808">Transferase</keyword>
<dbReference type="InterPro" id="IPR036097">
    <property type="entry name" value="HisK_dim/P_sf"/>
</dbReference>
<dbReference type="CDD" id="cd17574">
    <property type="entry name" value="REC_OmpR"/>
    <property type="match status" value="1"/>
</dbReference>
<feature type="domain" description="Response regulatory" evidence="8">
    <location>
        <begin position="3"/>
        <end position="119"/>
    </location>
</feature>
<evidence type="ECO:0000256" key="1">
    <source>
        <dbReference type="ARBA" id="ARBA00000085"/>
    </source>
</evidence>
<name>A0A1J1LQH2_9CYAN</name>
<dbReference type="SUPFAM" id="SSF55874">
    <property type="entry name" value="ATPase domain of HSP90 chaperone/DNA topoisomerase II/histidine kinase"/>
    <property type="match status" value="1"/>
</dbReference>
<feature type="domain" description="Histidine kinase" evidence="7">
    <location>
        <begin position="143"/>
        <end position="365"/>
    </location>
</feature>
<dbReference type="InterPro" id="IPR011006">
    <property type="entry name" value="CheY-like_superfamily"/>
</dbReference>
<reference evidence="10" key="1">
    <citation type="submission" date="2015-10" db="EMBL/GenBank/DDBJ databases">
        <authorList>
            <person name="Regsiter A."/>
            <person name="william w."/>
        </authorList>
    </citation>
    <scope>NUCLEOTIDE SEQUENCE [LARGE SCALE GENOMIC DNA]</scope>
</reference>
<dbReference type="Pfam" id="PF00512">
    <property type="entry name" value="HisKA"/>
    <property type="match status" value="1"/>
</dbReference>
<proteinExistence type="predicted"/>
<keyword evidence="10" id="KW-1185">Reference proteome</keyword>
<dbReference type="SMART" id="SM00448">
    <property type="entry name" value="REC"/>
    <property type="match status" value="1"/>
</dbReference>
<evidence type="ECO:0000259" key="8">
    <source>
        <dbReference type="PROSITE" id="PS50110"/>
    </source>
</evidence>